<sequence length="244" mass="26438">MSGTVTVFVVSPDTRSERRYDLHLTVGQLKTKLESVTGIPVSAQQITLHNNEDDSAIATLDDDSKPLGFYSLRDWQALKVSDTSPPGLSLTGQFTDVSQVDKFELTDAEYASRRDTVLAYKQRNKLGRFADSASDSVSNAEASATTDPSALGIEPGKRCEVDPATEGGIVRRGTIRFVGPTSFGTGQGIWVGIEYDEPVGKNNGSVSGKTYFSCPNNFGGFVRPEKVRVGDYPPISLDDELEEM</sequence>
<dbReference type="GO" id="GO:0035371">
    <property type="term" value="C:microtubule plus-end"/>
    <property type="evidence" value="ECO:0007669"/>
    <property type="project" value="TreeGrafter"/>
</dbReference>
<evidence type="ECO:0000313" key="8">
    <source>
        <dbReference type="Proteomes" id="UP000217199"/>
    </source>
</evidence>
<keyword evidence="8" id="KW-1185">Reference proteome</keyword>
<evidence type="ECO:0000256" key="3">
    <source>
        <dbReference type="ARBA" id="ARBA00023186"/>
    </source>
</evidence>
<dbReference type="InterPro" id="IPR029071">
    <property type="entry name" value="Ubiquitin-like_domsf"/>
</dbReference>
<dbReference type="InParanoid" id="A0A286UJP4"/>
<dbReference type="Proteomes" id="UP000217199">
    <property type="component" value="Unassembled WGS sequence"/>
</dbReference>
<dbReference type="GO" id="GO:0005938">
    <property type="term" value="C:cell cortex"/>
    <property type="evidence" value="ECO:0007669"/>
    <property type="project" value="TreeGrafter"/>
</dbReference>
<dbReference type="GO" id="GO:0007021">
    <property type="term" value="P:tubulin complex assembly"/>
    <property type="evidence" value="ECO:0007669"/>
    <property type="project" value="InterPro"/>
</dbReference>
<dbReference type="PROSITE" id="PS50245">
    <property type="entry name" value="CAP_GLY_2"/>
    <property type="match status" value="1"/>
</dbReference>
<dbReference type="FunCoup" id="A0A286UJP4">
    <property type="interactions" value="349"/>
</dbReference>
<feature type="compositionally biased region" description="Polar residues" evidence="5">
    <location>
        <begin position="133"/>
        <end position="148"/>
    </location>
</feature>
<dbReference type="OrthoDB" id="5295208at2759"/>
<dbReference type="SUPFAM" id="SSF54236">
    <property type="entry name" value="Ubiquitin-like"/>
    <property type="match status" value="1"/>
</dbReference>
<keyword evidence="2" id="KW-0963">Cytoplasm</keyword>
<name>A0A286UJP4_9AGAM</name>
<dbReference type="EMBL" id="NBII01000004">
    <property type="protein sequence ID" value="PAV19778.1"/>
    <property type="molecule type" value="Genomic_DNA"/>
</dbReference>
<comment type="similarity">
    <text evidence="4">Belongs to the TBCB family.</text>
</comment>
<evidence type="ECO:0000259" key="6">
    <source>
        <dbReference type="PROSITE" id="PS50245"/>
    </source>
</evidence>
<evidence type="ECO:0000313" key="7">
    <source>
        <dbReference type="EMBL" id="PAV19778.1"/>
    </source>
</evidence>
<keyword evidence="3" id="KW-0143">Chaperone</keyword>
<dbReference type="GO" id="GO:0051010">
    <property type="term" value="F:microtubule plus-end binding"/>
    <property type="evidence" value="ECO:0007669"/>
    <property type="project" value="TreeGrafter"/>
</dbReference>
<dbReference type="Gene3D" id="3.10.20.90">
    <property type="entry name" value="Phosphatidylinositol 3-kinase Catalytic Subunit, Chain A, domain 1"/>
    <property type="match status" value="1"/>
</dbReference>
<dbReference type="PROSITE" id="PS00845">
    <property type="entry name" value="CAP_GLY_1"/>
    <property type="match status" value="1"/>
</dbReference>
<dbReference type="SMART" id="SM01052">
    <property type="entry name" value="CAP_GLY"/>
    <property type="match status" value="1"/>
</dbReference>
<dbReference type="Pfam" id="PF14560">
    <property type="entry name" value="Ubiquitin_2"/>
    <property type="match status" value="1"/>
</dbReference>
<dbReference type="GO" id="GO:0005634">
    <property type="term" value="C:nucleus"/>
    <property type="evidence" value="ECO:0007669"/>
    <property type="project" value="TreeGrafter"/>
</dbReference>
<dbReference type="InterPro" id="IPR000938">
    <property type="entry name" value="CAP-Gly_domain"/>
</dbReference>
<dbReference type="InterPro" id="IPR000626">
    <property type="entry name" value="Ubiquitin-like_dom"/>
</dbReference>
<feature type="domain" description="CAP-Gly" evidence="6">
    <location>
        <begin position="181"/>
        <end position="223"/>
    </location>
</feature>
<evidence type="ECO:0000256" key="2">
    <source>
        <dbReference type="ARBA" id="ARBA00022490"/>
    </source>
</evidence>
<dbReference type="GO" id="GO:0007023">
    <property type="term" value="P:post-chaperonin tubulin folding pathway"/>
    <property type="evidence" value="ECO:0007669"/>
    <property type="project" value="InterPro"/>
</dbReference>
<dbReference type="CDD" id="cd01789">
    <property type="entry name" value="Ubl_TBCB"/>
    <property type="match status" value="1"/>
</dbReference>
<protein>
    <submittedName>
        <fullName evidence="7">Tubulin-folding cofactor B</fullName>
    </submittedName>
</protein>
<feature type="region of interest" description="Disordered" evidence="5">
    <location>
        <begin position="131"/>
        <end position="157"/>
    </location>
</feature>
<dbReference type="InterPro" id="IPR036859">
    <property type="entry name" value="CAP-Gly_dom_sf"/>
</dbReference>
<proteinExistence type="inferred from homology"/>
<dbReference type="PANTHER" id="PTHR18916:SF85">
    <property type="entry name" value="TUBULIN-FOLDING COFACTOR B"/>
    <property type="match status" value="1"/>
</dbReference>
<gene>
    <name evidence="7" type="ORF">PNOK_0471200</name>
</gene>
<evidence type="ECO:0000256" key="4">
    <source>
        <dbReference type="ARBA" id="ARBA00025779"/>
    </source>
</evidence>
<dbReference type="InterPro" id="IPR045172">
    <property type="entry name" value="TBCB_Ubl"/>
</dbReference>
<dbReference type="AlphaFoldDB" id="A0A286UJP4"/>
<dbReference type="Pfam" id="PF01302">
    <property type="entry name" value="CAP_GLY"/>
    <property type="match status" value="1"/>
</dbReference>
<organism evidence="7 8">
    <name type="scientific">Pyrrhoderma noxium</name>
    <dbReference type="NCBI Taxonomy" id="2282107"/>
    <lineage>
        <taxon>Eukaryota</taxon>
        <taxon>Fungi</taxon>
        <taxon>Dikarya</taxon>
        <taxon>Basidiomycota</taxon>
        <taxon>Agaricomycotina</taxon>
        <taxon>Agaricomycetes</taxon>
        <taxon>Hymenochaetales</taxon>
        <taxon>Hymenochaetaceae</taxon>
        <taxon>Pyrrhoderma</taxon>
    </lineage>
</organism>
<evidence type="ECO:0000256" key="5">
    <source>
        <dbReference type="SAM" id="MobiDB-lite"/>
    </source>
</evidence>
<dbReference type="STRING" id="2282107.A0A286UJP4"/>
<dbReference type="SUPFAM" id="SSF74924">
    <property type="entry name" value="Cap-Gly domain"/>
    <property type="match status" value="1"/>
</dbReference>
<dbReference type="PANTHER" id="PTHR18916">
    <property type="entry name" value="DYNACTIN 1-RELATED MICROTUBULE-BINDING"/>
    <property type="match status" value="1"/>
</dbReference>
<evidence type="ECO:0000256" key="1">
    <source>
        <dbReference type="ARBA" id="ARBA00004496"/>
    </source>
</evidence>
<dbReference type="Gene3D" id="2.30.30.190">
    <property type="entry name" value="CAP Gly-rich-like domain"/>
    <property type="match status" value="1"/>
</dbReference>
<accession>A0A286UJP4</accession>
<reference evidence="7 8" key="1">
    <citation type="journal article" date="2017" name="Mol. Ecol.">
        <title>Comparative and population genomic landscape of Phellinus noxius: A hypervariable fungus causing root rot in trees.</title>
        <authorList>
            <person name="Chung C.L."/>
            <person name="Lee T.J."/>
            <person name="Akiba M."/>
            <person name="Lee H.H."/>
            <person name="Kuo T.H."/>
            <person name="Liu D."/>
            <person name="Ke H.M."/>
            <person name="Yokoi T."/>
            <person name="Roa M.B."/>
            <person name="Lu M.J."/>
            <person name="Chang Y.Y."/>
            <person name="Ann P.J."/>
            <person name="Tsai J.N."/>
            <person name="Chen C.Y."/>
            <person name="Tzean S.S."/>
            <person name="Ota Y."/>
            <person name="Hattori T."/>
            <person name="Sahashi N."/>
            <person name="Liou R.F."/>
            <person name="Kikuchi T."/>
            <person name="Tsai I.J."/>
        </authorList>
    </citation>
    <scope>NUCLEOTIDE SEQUENCE [LARGE SCALE GENOMIC DNA]</scope>
    <source>
        <strain evidence="7 8">FFPRI411160</strain>
    </source>
</reference>
<comment type="caution">
    <text evidence="7">The sequence shown here is derived from an EMBL/GenBank/DDBJ whole genome shotgun (WGS) entry which is preliminary data.</text>
</comment>
<dbReference type="GO" id="GO:0043014">
    <property type="term" value="F:alpha-tubulin binding"/>
    <property type="evidence" value="ECO:0007669"/>
    <property type="project" value="InterPro"/>
</dbReference>
<comment type="subcellular location">
    <subcellularLocation>
        <location evidence="1">Cytoplasm</location>
    </subcellularLocation>
</comment>
<dbReference type="GO" id="GO:0031122">
    <property type="term" value="P:cytoplasmic microtubule organization"/>
    <property type="evidence" value="ECO:0007669"/>
    <property type="project" value="TreeGrafter"/>
</dbReference>